<accession>A0AAE3H289</accession>
<gene>
    <name evidence="2" type="ORF">EGI31_06935</name>
</gene>
<feature type="transmembrane region" description="Helical" evidence="1">
    <location>
        <begin position="177"/>
        <end position="198"/>
    </location>
</feature>
<dbReference type="AlphaFoldDB" id="A0AAE3H289"/>
<evidence type="ECO:0000313" key="2">
    <source>
        <dbReference type="EMBL" id="MCP9762686.1"/>
    </source>
</evidence>
<dbReference type="Proteomes" id="UP001204144">
    <property type="component" value="Unassembled WGS sequence"/>
</dbReference>
<dbReference type="RefSeq" id="WP_255036458.1">
    <property type="nucleotide sequence ID" value="NZ_RJUF01000013.1"/>
</dbReference>
<feature type="transmembrane region" description="Helical" evidence="1">
    <location>
        <begin position="20"/>
        <end position="39"/>
    </location>
</feature>
<dbReference type="Pfam" id="PF18943">
    <property type="entry name" value="DUF5690"/>
    <property type="match status" value="1"/>
</dbReference>
<keyword evidence="1" id="KW-0812">Transmembrane</keyword>
<sequence>MRKKQIVEYLSARLISKPLLLNIWCFVAAFGAYFCTYAFRKPFFTAQFEGYVLWGMSLKSVYIIMQVLGYMSSKFIGVKIISELRPQQRIKLIISLISIAGLALLFFGWVPAPYNLPFLFINGLPLGMVWGVLFSFLEGRRFTEILGIGLSINMIMTSGILKSVYLYIQAYSGFSEFWMPFVVGVIFLPAFAVFVWMLSKIPPPNKEEQQVKVSRKPMNNAEKVKILSKYGFGILTIILGYAFFTTLRDFRDNFAVEIWHQIDSNHSKLIFAKTETIIASVVMVFLAFIAFFKNNRTAYYAITIMIVFSLLSILLSNYLFRAGIISPQIWMTTLGIGFYLPYLLIQIAYFERLIAYQRIKGNAGFFVYMCDSVGYLGSVVLLFYKEFSKKSINYSQTLLELSEVTGYLGILLIATQFFFFEKKYSKQKEYEFSETIG</sequence>
<keyword evidence="1" id="KW-1133">Transmembrane helix</keyword>
<evidence type="ECO:0008006" key="4">
    <source>
        <dbReference type="Google" id="ProtNLM"/>
    </source>
</evidence>
<proteinExistence type="predicted"/>
<name>A0AAE3H289_9BACT</name>
<feature type="transmembrane region" description="Helical" evidence="1">
    <location>
        <begin position="270"/>
        <end position="292"/>
    </location>
</feature>
<feature type="transmembrane region" description="Helical" evidence="1">
    <location>
        <begin position="365"/>
        <end position="384"/>
    </location>
</feature>
<keyword evidence="3" id="KW-1185">Reference proteome</keyword>
<evidence type="ECO:0000313" key="3">
    <source>
        <dbReference type="Proteomes" id="UP001204144"/>
    </source>
</evidence>
<dbReference type="InterPro" id="IPR036259">
    <property type="entry name" value="MFS_trans_sf"/>
</dbReference>
<feature type="transmembrane region" description="Helical" evidence="1">
    <location>
        <begin position="325"/>
        <end position="345"/>
    </location>
</feature>
<feature type="transmembrane region" description="Helical" evidence="1">
    <location>
        <begin position="51"/>
        <end position="71"/>
    </location>
</feature>
<organism evidence="2 3">
    <name type="scientific">Lacihabitans soyangensis</name>
    <dbReference type="NCBI Taxonomy" id="869394"/>
    <lineage>
        <taxon>Bacteria</taxon>
        <taxon>Pseudomonadati</taxon>
        <taxon>Bacteroidota</taxon>
        <taxon>Cytophagia</taxon>
        <taxon>Cytophagales</taxon>
        <taxon>Leadbetterellaceae</taxon>
        <taxon>Lacihabitans</taxon>
    </lineage>
</organism>
<feature type="transmembrane region" description="Helical" evidence="1">
    <location>
        <begin position="116"/>
        <end position="137"/>
    </location>
</feature>
<feature type="transmembrane region" description="Helical" evidence="1">
    <location>
        <begin position="226"/>
        <end position="244"/>
    </location>
</feature>
<reference evidence="2 3" key="1">
    <citation type="submission" date="2018-11" db="EMBL/GenBank/DDBJ databases">
        <title>Novel bacteria species description.</title>
        <authorList>
            <person name="Han J.-H."/>
        </authorList>
    </citation>
    <scope>NUCLEOTIDE SEQUENCE [LARGE SCALE GENOMIC DNA]</scope>
    <source>
        <strain evidence="2 3">KCTC23259</strain>
    </source>
</reference>
<dbReference type="InterPro" id="IPR043745">
    <property type="entry name" value="DUF5690"/>
</dbReference>
<dbReference type="SUPFAM" id="SSF103473">
    <property type="entry name" value="MFS general substrate transporter"/>
    <property type="match status" value="1"/>
</dbReference>
<feature type="transmembrane region" description="Helical" evidence="1">
    <location>
        <begin position="299"/>
        <end position="319"/>
    </location>
</feature>
<feature type="transmembrane region" description="Helical" evidence="1">
    <location>
        <begin position="404"/>
        <end position="420"/>
    </location>
</feature>
<feature type="transmembrane region" description="Helical" evidence="1">
    <location>
        <begin position="144"/>
        <end position="165"/>
    </location>
</feature>
<keyword evidence="1" id="KW-0472">Membrane</keyword>
<comment type="caution">
    <text evidence="2">The sequence shown here is derived from an EMBL/GenBank/DDBJ whole genome shotgun (WGS) entry which is preliminary data.</text>
</comment>
<protein>
    <recommendedName>
        <fullName evidence="4">MFS transporter</fullName>
    </recommendedName>
</protein>
<dbReference type="EMBL" id="RJUF01000013">
    <property type="protein sequence ID" value="MCP9762686.1"/>
    <property type="molecule type" value="Genomic_DNA"/>
</dbReference>
<evidence type="ECO:0000256" key="1">
    <source>
        <dbReference type="SAM" id="Phobius"/>
    </source>
</evidence>
<feature type="transmembrane region" description="Helical" evidence="1">
    <location>
        <begin position="92"/>
        <end position="110"/>
    </location>
</feature>